<dbReference type="Gene3D" id="6.10.140.190">
    <property type="match status" value="1"/>
</dbReference>
<proteinExistence type="predicted"/>
<feature type="domain" description="Transcription regulator PadR N-terminal" evidence="1">
    <location>
        <begin position="8"/>
        <end position="81"/>
    </location>
</feature>
<accession>A0A9J6QWW8</accession>
<dbReference type="EMBL" id="JAOSHN010000007">
    <property type="protein sequence ID" value="MCU7379985.1"/>
    <property type="molecule type" value="Genomic_DNA"/>
</dbReference>
<organism evidence="3 4">
    <name type="scientific">Hominibacterium faecale</name>
    <dbReference type="NCBI Taxonomy" id="2839743"/>
    <lineage>
        <taxon>Bacteria</taxon>
        <taxon>Bacillati</taxon>
        <taxon>Bacillota</taxon>
        <taxon>Clostridia</taxon>
        <taxon>Peptostreptococcales</taxon>
        <taxon>Anaerovoracaceae</taxon>
        <taxon>Hominibacterium</taxon>
    </lineage>
</organism>
<dbReference type="InterPro" id="IPR005149">
    <property type="entry name" value="Tscrpt_reg_PadR_N"/>
</dbReference>
<comment type="caution">
    <text evidence="3">The sequence shown here is derived from an EMBL/GenBank/DDBJ whole genome shotgun (WGS) entry which is preliminary data.</text>
</comment>
<dbReference type="Pfam" id="PF10400">
    <property type="entry name" value="Vir_act_alpha_C"/>
    <property type="match status" value="1"/>
</dbReference>
<dbReference type="Proteomes" id="UP001065549">
    <property type="component" value="Unassembled WGS sequence"/>
</dbReference>
<dbReference type="InterPro" id="IPR018309">
    <property type="entry name" value="Tscrpt_reg_PadR_C"/>
</dbReference>
<dbReference type="Gene3D" id="1.10.10.10">
    <property type="entry name" value="Winged helix-like DNA-binding domain superfamily/Winged helix DNA-binding domain"/>
    <property type="match status" value="1"/>
</dbReference>
<dbReference type="AlphaFoldDB" id="A0A9J6QWW8"/>
<dbReference type="InterPro" id="IPR036388">
    <property type="entry name" value="WH-like_DNA-bd_sf"/>
</dbReference>
<protein>
    <submittedName>
        <fullName evidence="3">PadR family transcriptional regulator</fullName>
    </submittedName>
</protein>
<evidence type="ECO:0000259" key="1">
    <source>
        <dbReference type="Pfam" id="PF03551"/>
    </source>
</evidence>
<sequence length="178" mass="20911">MRTLKYAILGLLSREDMTGYDIAKIFNAELANFWNAKHSQIYPELKRLTEEGLVTFHVVVAGDVLEKKMYSISERGRKELHTWLIKDELLEPTPKDKFRLRAYFGDQMDTQDLCQLVESQLRQRRLKLEFLSQRLSEYVKVPKAGTDRFGDYILLEGAVMREETYIAWLEKVQGYLLV</sequence>
<keyword evidence="4" id="KW-1185">Reference proteome</keyword>
<dbReference type="RefSeq" id="WP_253019563.1">
    <property type="nucleotide sequence ID" value="NZ_JAJAGH010000003.1"/>
</dbReference>
<evidence type="ECO:0000313" key="4">
    <source>
        <dbReference type="Proteomes" id="UP001065549"/>
    </source>
</evidence>
<evidence type="ECO:0000313" key="3">
    <source>
        <dbReference type="EMBL" id="MCU7379985.1"/>
    </source>
</evidence>
<feature type="domain" description="Transcription regulator PadR C-terminal" evidence="2">
    <location>
        <begin position="95"/>
        <end position="173"/>
    </location>
</feature>
<dbReference type="InterPro" id="IPR036390">
    <property type="entry name" value="WH_DNA-bd_sf"/>
</dbReference>
<dbReference type="Pfam" id="PF03551">
    <property type="entry name" value="PadR"/>
    <property type="match status" value="1"/>
</dbReference>
<reference evidence="3" key="1">
    <citation type="submission" date="2022-09" db="EMBL/GenBank/DDBJ databases">
        <title>Culturomic study of gut microbiota in children with autism spectrum disorder.</title>
        <authorList>
            <person name="Efimov B.A."/>
            <person name="Chaplin A.V."/>
            <person name="Sokolova S.R."/>
            <person name="Pikina A.P."/>
            <person name="Korzhanova M."/>
            <person name="Belova V."/>
            <person name="Korostin D."/>
        </authorList>
    </citation>
    <scope>NUCLEOTIDE SEQUENCE</scope>
    <source>
        <strain evidence="3">ASD5510</strain>
    </source>
</reference>
<name>A0A9J6QWW8_9FIRM</name>
<dbReference type="SUPFAM" id="SSF46785">
    <property type="entry name" value="Winged helix' DNA-binding domain"/>
    <property type="match status" value="1"/>
</dbReference>
<dbReference type="PANTHER" id="PTHR43252">
    <property type="entry name" value="TRANSCRIPTIONAL REGULATOR YQJI"/>
    <property type="match status" value="1"/>
</dbReference>
<evidence type="ECO:0000259" key="2">
    <source>
        <dbReference type="Pfam" id="PF10400"/>
    </source>
</evidence>
<gene>
    <name evidence="3" type="ORF">OBO34_16720</name>
</gene>
<dbReference type="PANTHER" id="PTHR43252:SF6">
    <property type="entry name" value="NEGATIVE TRANSCRIPTION REGULATOR PADR"/>
    <property type="match status" value="1"/>
</dbReference>